<sequence>MVLKVTNGAPNNTKVAKSQKHITSHNENFTNTTTMVMPPIISQPTKESHDHHEITPTVNLQNVEIAQRRQEWNQRQLKEP</sequence>
<evidence type="ECO:0000313" key="3">
    <source>
        <dbReference type="Proteomes" id="UP000789901"/>
    </source>
</evidence>
<reference evidence="2 3" key="1">
    <citation type="submission" date="2021-06" db="EMBL/GenBank/DDBJ databases">
        <authorList>
            <person name="Kallberg Y."/>
            <person name="Tangrot J."/>
            <person name="Rosling A."/>
        </authorList>
    </citation>
    <scope>NUCLEOTIDE SEQUENCE [LARGE SCALE GENOMIC DNA]</scope>
    <source>
        <strain evidence="2 3">120-4 pot B 10/14</strain>
    </source>
</reference>
<organism evidence="2 3">
    <name type="scientific">Gigaspora margarita</name>
    <dbReference type="NCBI Taxonomy" id="4874"/>
    <lineage>
        <taxon>Eukaryota</taxon>
        <taxon>Fungi</taxon>
        <taxon>Fungi incertae sedis</taxon>
        <taxon>Mucoromycota</taxon>
        <taxon>Glomeromycotina</taxon>
        <taxon>Glomeromycetes</taxon>
        <taxon>Diversisporales</taxon>
        <taxon>Gigasporaceae</taxon>
        <taxon>Gigaspora</taxon>
    </lineage>
</organism>
<name>A0ABN7V6T1_GIGMA</name>
<accession>A0ABN7V6T1</accession>
<comment type="caution">
    <text evidence="2">The sequence shown here is derived from an EMBL/GenBank/DDBJ whole genome shotgun (WGS) entry which is preliminary data.</text>
</comment>
<feature type="region of interest" description="Disordered" evidence="1">
    <location>
        <begin position="1"/>
        <end position="23"/>
    </location>
</feature>
<dbReference type="EMBL" id="CAJVQB010009500">
    <property type="protein sequence ID" value="CAG8730734.1"/>
    <property type="molecule type" value="Genomic_DNA"/>
</dbReference>
<dbReference type="Proteomes" id="UP000789901">
    <property type="component" value="Unassembled WGS sequence"/>
</dbReference>
<evidence type="ECO:0000313" key="2">
    <source>
        <dbReference type="EMBL" id="CAG8730734.1"/>
    </source>
</evidence>
<proteinExistence type="predicted"/>
<gene>
    <name evidence="2" type="ORF">GMARGA_LOCUS14372</name>
</gene>
<keyword evidence="3" id="KW-1185">Reference proteome</keyword>
<protein>
    <submittedName>
        <fullName evidence="2">45305_t:CDS:1</fullName>
    </submittedName>
</protein>
<evidence type="ECO:0000256" key="1">
    <source>
        <dbReference type="SAM" id="MobiDB-lite"/>
    </source>
</evidence>